<dbReference type="EMBL" id="NCKV01006827">
    <property type="protein sequence ID" value="RWS23252.1"/>
    <property type="molecule type" value="Genomic_DNA"/>
</dbReference>
<dbReference type="OrthoDB" id="6515401at2759"/>
<comment type="caution">
    <text evidence="1">The sequence shown here is derived from an EMBL/GenBank/DDBJ whole genome shotgun (WGS) entry which is preliminary data.</text>
</comment>
<proteinExistence type="predicted"/>
<accession>A0A443S6U5</accession>
<gene>
    <name evidence="1" type="ORF">B4U80_08521</name>
</gene>
<protein>
    <submittedName>
        <fullName evidence="1">Uncharacterized protein</fullName>
    </submittedName>
</protein>
<sequence length="55" mass="6265">MDNILVIDSGNILEFDTLINLLNKNDSHFERMVLQLGDRCAVLIFEMAQITGIKE</sequence>
<evidence type="ECO:0000313" key="1">
    <source>
        <dbReference type="EMBL" id="RWS23252.1"/>
    </source>
</evidence>
<dbReference type="VEuPathDB" id="VectorBase:LDEU008787"/>
<dbReference type="Proteomes" id="UP000288716">
    <property type="component" value="Unassembled WGS sequence"/>
</dbReference>
<name>A0A443S6U5_9ACAR</name>
<keyword evidence="2" id="KW-1185">Reference proteome</keyword>
<organism evidence="1 2">
    <name type="scientific">Leptotrombidium deliense</name>
    <dbReference type="NCBI Taxonomy" id="299467"/>
    <lineage>
        <taxon>Eukaryota</taxon>
        <taxon>Metazoa</taxon>
        <taxon>Ecdysozoa</taxon>
        <taxon>Arthropoda</taxon>
        <taxon>Chelicerata</taxon>
        <taxon>Arachnida</taxon>
        <taxon>Acari</taxon>
        <taxon>Acariformes</taxon>
        <taxon>Trombidiformes</taxon>
        <taxon>Prostigmata</taxon>
        <taxon>Anystina</taxon>
        <taxon>Parasitengona</taxon>
        <taxon>Trombiculoidea</taxon>
        <taxon>Trombiculidae</taxon>
        <taxon>Leptotrombidium</taxon>
    </lineage>
</organism>
<reference evidence="1 2" key="1">
    <citation type="journal article" date="2018" name="Gigascience">
        <title>Genomes of trombidid mites reveal novel predicted allergens and laterally-transferred genes associated with secondary metabolism.</title>
        <authorList>
            <person name="Dong X."/>
            <person name="Chaisiri K."/>
            <person name="Xia D."/>
            <person name="Armstrong S.D."/>
            <person name="Fang Y."/>
            <person name="Donnelly M.J."/>
            <person name="Kadowaki T."/>
            <person name="McGarry J.W."/>
            <person name="Darby A.C."/>
            <person name="Makepeace B.L."/>
        </authorList>
    </citation>
    <scope>NUCLEOTIDE SEQUENCE [LARGE SCALE GENOMIC DNA]</scope>
    <source>
        <strain evidence="1">UoL-UT</strain>
    </source>
</reference>
<dbReference type="AlphaFoldDB" id="A0A443S6U5"/>
<evidence type="ECO:0000313" key="2">
    <source>
        <dbReference type="Proteomes" id="UP000288716"/>
    </source>
</evidence>